<proteinExistence type="predicted"/>
<dbReference type="GO" id="GO:0005524">
    <property type="term" value="F:ATP binding"/>
    <property type="evidence" value="ECO:0007669"/>
    <property type="project" value="InterPro"/>
</dbReference>
<name>A0A5B0VK49_9GAMM</name>
<evidence type="ECO:0000259" key="1">
    <source>
        <dbReference type="Pfam" id="PF13304"/>
    </source>
</evidence>
<evidence type="ECO:0000313" key="3">
    <source>
        <dbReference type="Proteomes" id="UP000323161"/>
    </source>
</evidence>
<protein>
    <submittedName>
        <fullName evidence="2">AAA family ATPase</fullName>
    </submittedName>
</protein>
<dbReference type="RefSeq" id="WP_149599115.1">
    <property type="nucleotide sequence ID" value="NZ_VTUU01000002.1"/>
</dbReference>
<keyword evidence="3" id="KW-1185">Reference proteome</keyword>
<comment type="caution">
    <text evidence="2">The sequence shown here is derived from an EMBL/GenBank/DDBJ whole genome shotgun (WGS) entry which is preliminary data.</text>
</comment>
<reference evidence="2 3" key="1">
    <citation type="submission" date="2019-08" db="EMBL/GenBank/DDBJ databases">
        <title>Marinobacter ZYF650 sp. nov., a marine bacterium isolated from seawater of the Mariana trench.</title>
        <authorList>
            <person name="Ahmad W."/>
        </authorList>
    </citation>
    <scope>NUCLEOTIDE SEQUENCE [LARGE SCALE GENOMIC DNA]</scope>
    <source>
        <strain evidence="2 3">ZYF650</strain>
    </source>
</reference>
<dbReference type="Pfam" id="PF13304">
    <property type="entry name" value="AAA_21"/>
    <property type="match status" value="1"/>
</dbReference>
<dbReference type="PANTHER" id="PTHR40396">
    <property type="entry name" value="ATPASE-LIKE PROTEIN"/>
    <property type="match status" value="1"/>
</dbReference>
<gene>
    <name evidence="2" type="ORF">FWJ25_04700</name>
</gene>
<sequence length="371" mass="42256">MIKKLYVNNFRSLVNFELSPGPLSLIMGPNGSGKSAVFDLLDSLRRFVADGERLDSAFSIDDKSQLPSLPNSEEMHLELELATDEGVYFYSLTIEYSELEKKQRVQKESLEFNGKPLFKSTLGEAQLYRDDHSEGPNFPMDWNQSGVGFLMARKDNQRLTRFKERIQRIWVVRLNPFNMADESRQESTRPTKDMSNLVDWYRYLVQSRFEAVQESTDDLQDRISGFRSLSAVEKGEARVFRAIFEGKQSFLFSKLSEGQRALIALYTLIYGVAEEAGATLCIDEPENFLALPEIQPWLDGLYDLVEDQRLQAMLISHHPRMVNFLAAGHGVWLERNNQSGPTRVKIIGPAESDAPIKVDELISRGWIGTNA</sequence>
<dbReference type="PANTHER" id="PTHR40396:SF1">
    <property type="entry name" value="ATPASE AAA-TYPE CORE DOMAIN-CONTAINING PROTEIN"/>
    <property type="match status" value="1"/>
</dbReference>
<dbReference type="AlphaFoldDB" id="A0A5B0VK49"/>
<accession>A0A5B0VK49</accession>
<dbReference type="InterPro" id="IPR003959">
    <property type="entry name" value="ATPase_AAA_core"/>
</dbReference>
<organism evidence="2 3">
    <name type="scientific">Marinobacter salinexigens</name>
    <dbReference type="NCBI Taxonomy" id="2919747"/>
    <lineage>
        <taxon>Bacteria</taxon>
        <taxon>Pseudomonadati</taxon>
        <taxon>Pseudomonadota</taxon>
        <taxon>Gammaproteobacteria</taxon>
        <taxon>Pseudomonadales</taxon>
        <taxon>Marinobacteraceae</taxon>
        <taxon>Marinobacter</taxon>
    </lineage>
</organism>
<dbReference type="Proteomes" id="UP000323161">
    <property type="component" value="Unassembled WGS sequence"/>
</dbReference>
<dbReference type="Gene3D" id="3.40.50.300">
    <property type="entry name" value="P-loop containing nucleotide triphosphate hydrolases"/>
    <property type="match status" value="1"/>
</dbReference>
<dbReference type="SUPFAM" id="SSF52540">
    <property type="entry name" value="P-loop containing nucleoside triphosphate hydrolases"/>
    <property type="match status" value="1"/>
</dbReference>
<dbReference type="GO" id="GO:0016887">
    <property type="term" value="F:ATP hydrolysis activity"/>
    <property type="evidence" value="ECO:0007669"/>
    <property type="project" value="InterPro"/>
</dbReference>
<dbReference type="EMBL" id="VTUU01000002">
    <property type="protein sequence ID" value="KAA1174693.1"/>
    <property type="molecule type" value="Genomic_DNA"/>
</dbReference>
<feature type="domain" description="ATPase AAA-type core" evidence="1">
    <location>
        <begin position="25"/>
        <end position="319"/>
    </location>
</feature>
<evidence type="ECO:0000313" key="2">
    <source>
        <dbReference type="EMBL" id="KAA1174693.1"/>
    </source>
</evidence>
<dbReference type="InterPro" id="IPR027417">
    <property type="entry name" value="P-loop_NTPase"/>
</dbReference>